<dbReference type="InterPro" id="IPR051156">
    <property type="entry name" value="Mito/Outer_Membr_Metalloprot"/>
</dbReference>
<keyword evidence="4" id="KW-0378">Hydrolase</keyword>
<evidence type="ECO:0000259" key="8">
    <source>
        <dbReference type="Pfam" id="PF01435"/>
    </source>
</evidence>
<dbReference type="PANTHER" id="PTHR22726">
    <property type="entry name" value="METALLOENDOPEPTIDASE OMA1"/>
    <property type="match status" value="1"/>
</dbReference>
<sequence>MSRLLTVFFVLALTACGSTSTVSVGGRAVEVPSVTAEEHEKLLASIGIYDDPELAEYINRIGQRLVANSSMPDAEFTFTLLDSPDINAFALPGGFIYVNRGLLAYLETEAELAGVISHEIGHITENHHGRRKSQQMTSTVVSTTAYILTGSGELYDAAQMYGAEVISGFGREMELEADAAGAEFMHRAGYDADALLSVIGVLKDQEMYRRAQAKASGKPTGTYHGLYASHPRNDLRLQTVIRTANTLDIDEQAEDPAQPGEFRRQIEGMVFGASAQAQGEENRYYHNKLSFTFEHPKGWTVKAGAQAIVATSPDGTSEMTITLTRRDEALSTEETLKGGAKGELSELRELDKFGLTGTTAIASSNGVSKRLGVIDHKYRYLFEGSSNDFAANDPALTTIIESFRPLSPRERVTGESRTLHYVQVPRGATMETLSSSARISNAEDQLRLINGYYPSGEPRIGDWVKIIR</sequence>
<evidence type="ECO:0000313" key="9">
    <source>
        <dbReference type="EMBL" id="EED35378.1"/>
    </source>
</evidence>
<evidence type="ECO:0000256" key="5">
    <source>
        <dbReference type="ARBA" id="ARBA00022833"/>
    </source>
</evidence>
<dbReference type="AlphaFoldDB" id="B8KW31"/>
<dbReference type="STRING" id="565045.NOR51B_1323"/>
<dbReference type="PROSITE" id="PS51257">
    <property type="entry name" value="PROKAR_LIPOPROTEIN"/>
    <property type="match status" value="1"/>
</dbReference>
<keyword evidence="6" id="KW-0482">Metalloprotease</keyword>
<dbReference type="Proteomes" id="UP000004699">
    <property type="component" value="Unassembled WGS sequence"/>
</dbReference>
<dbReference type="PANTHER" id="PTHR22726:SF24">
    <property type="entry name" value="M48 FAMILY METALLOPEPTIDASE"/>
    <property type="match status" value="1"/>
</dbReference>
<dbReference type="RefSeq" id="WP_009020124.1">
    <property type="nucleotide sequence ID" value="NZ_DS999411.1"/>
</dbReference>
<dbReference type="GO" id="GO:0016020">
    <property type="term" value="C:membrane"/>
    <property type="evidence" value="ECO:0007669"/>
    <property type="project" value="TreeGrafter"/>
</dbReference>
<accession>B8KW31</accession>
<dbReference type="HOGENOM" id="CLU_029002_5_1_6"/>
<dbReference type="EMBL" id="DS999411">
    <property type="protein sequence ID" value="EED35378.1"/>
    <property type="molecule type" value="Genomic_DNA"/>
</dbReference>
<keyword evidence="7" id="KW-0732">Signal</keyword>
<organism evidence="9 10">
    <name type="scientific">Luminiphilus syltensis NOR5-1B</name>
    <dbReference type="NCBI Taxonomy" id="565045"/>
    <lineage>
        <taxon>Bacteria</taxon>
        <taxon>Pseudomonadati</taxon>
        <taxon>Pseudomonadota</taxon>
        <taxon>Gammaproteobacteria</taxon>
        <taxon>Cellvibrionales</taxon>
        <taxon>Halieaceae</taxon>
        <taxon>Luminiphilus</taxon>
    </lineage>
</organism>
<dbReference type="InterPro" id="IPR001915">
    <property type="entry name" value="Peptidase_M48"/>
</dbReference>
<feature type="domain" description="Peptidase M48" evidence="8">
    <location>
        <begin position="55"/>
        <end position="240"/>
    </location>
</feature>
<keyword evidence="3" id="KW-0479">Metal-binding</keyword>
<protein>
    <submittedName>
        <fullName evidence="9">Peptidase M48, Ste24p</fullName>
    </submittedName>
</protein>
<dbReference type="GO" id="GO:0046872">
    <property type="term" value="F:metal ion binding"/>
    <property type="evidence" value="ECO:0007669"/>
    <property type="project" value="UniProtKB-KW"/>
</dbReference>
<dbReference type="eggNOG" id="COG4784">
    <property type="taxonomic scope" value="Bacteria"/>
</dbReference>
<dbReference type="Gene3D" id="3.30.2010.10">
    <property type="entry name" value="Metalloproteases ('zincins'), catalytic domain"/>
    <property type="match status" value="1"/>
</dbReference>
<dbReference type="GO" id="GO:0004222">
    <property type="term" value="F:metalloendopeptidase activity"/>
    <property type="evidence" value="ECO:0007669"/>
    <property type="project" value="InterPro"/>
</dbReference>
<name>B8KW31_9GAMM</name>
<keyword evidence="10" id="KW-1185">Reference proteome</keyword>
<evidence type="ECO:0000256" key="2">
    <source>
        <dbReference type="ARBA" id="ARBA00022670"/>
    </source>
</evidence>
<dbReference type="Pfam" id="PF01435">
    <property type="entry name" value="Peptidase_M48"/>
    <property type="match status" value="1"/>
</dbReference>
<keyword evidence="5" id="KW-0862">Zinc</keyword>
<dbReference type="OrthoDB" id="9810445at2"/>
<comment type="cofactor">
    <cofactor evidence="1">
        <name>Zn(2+)</name>
        <dbReference type="ChEBI" id="CHEBI:29105"/>
    </cofactor>
</comment>
<dbReference type="GO" id="GO:0051603">
    <property type="term" value="P:proteolysis involved in protein catabolic process"/>
    <property type="evidence" value="ECO:0007669"/>
    <property type="project" value="TreeGrafter"/>
</dbReference>
<dbReference type="CDD" id="cd07324">
    <property type="entry name" value="M48C_Oma1-like"/>
    <property type="match status" value="1"/>
</dbReference>
<keyword evidence="2" id="KW-0645">Protease</keyword>
<feature type="signal peptide" evidence="7">
    <location>
        <begin position="1"/>
        <end position="20"/>
    </location>
</feature>
<evidence type="ECO:0000313" key="10">
    <source>
        <dbReference type="Proteomes" id="UP000004699"/>
    </source>
</evidence>
<evidence type="ECO:0000256" key="6">
    <source>
        <dbReference type="ARBA" id="ARBA00023049"/>
    </source>
</evidence>
<gene>
    <name evidence="9" type="ORF">NOR51B_1323</name>
</gene>
<feature type="chain" id="PRO_5002873605" evidence="7">
    <location>
        <begin position="21"/>
        <end position="468"/>
    </location>
</feature>
<evidence type="ECO:0000256" key="3">
    <source>
        <dbReference type="ARBA" id="ARBA00022723"/>
    </source>
</evidence>
<evidence type="ECO:0000256" key="4">
    <source>
        <dbReference type="ARBA" id="ARBA00022801"/>
    </source>
</evidence>
<evidence type="ECO:0000256" key="1">
    <source>
        <dbReference type="ARBA" id="ARBA00001947"/>
    </source>
</evidence>
<proteinExistence type="predicted"/>
<reference evidence="10" key="1">
    <citation type="journal article" date="2013" name="BMC Microbiol.">
        <title>Taxonomy and evolution of bacteriochlorophyll a-containing members of the OM60/NOR5 clade of marine gammaproteobacteria: description of Luminiphilus syltensis gen. nov., sp. nov., reclassification of Haliea rubra as Pseudohaliea rubra gen. nov., comb. nov., and emendation of Chromatocurvus halotolerans.</title>
        <authorList>
            <person name="Spring S."/>
            <person name="Riedel T."/>
            <person name="Sproer C."/>
            <person name="Yan S."/>
            <person name="Harder J."/>
            <person name="Fuchs B.M."/>
        </authorList>
    </citation>
    <scope>NUCLEOTIDE SEQUENCE [LARGE SCALE GENOMIC DNA]</scope>
    <source>
        <strain evidence="10">NOR51-B</strain>
    </source>
</reference>
<evidence type="ECO:0000256" key="7">
    <source>
        <dbReference type="SAM" id="SignalP"/>
    </source>
</evidence>